<dbReference type="EMBL" id="JAFBCF010000001">
    <property type="protein sequence ID" value="MBM7798776.1"/>
    <property type="molecule type" value="Genomic_DNA"/>
</dbReference>
<evidence type="ECO:0000313" key="3">
    <source>
        <dbReference type="Proteomes" id="UP000704762"/>
    </source>
</evidence>
<evidence type="ECO:0000259" key="1">
    <source>
        <dbReference type="Pfam" id="PF01593"/>
    </source>
</evidence>
<dbReference type="Pfam" id="PF01593">
    <property type="entry name" value="Amino_oxidase"/>
    <property type="match status" value="1"/>
</dbReference>
<dbReference type="PANTHER" id="PTHR42841">
    <property type="entry name" value="AMINE OXIDASE"/>
    <property type="match status" value="1"/>
</dbReference>
<protein>
    <submittedName>
        <fullName evidence="2">Phytoene dehydrogenase-like protein</fullName>
    </submittedName>
</protein>
<name>A0ABS2RIF3_9ACTN</name>
<dbReference type="SUPFAM" id="SSF51905">
    <property type="entry name" value="FAD/NAD(P)-binding domain"/>
    <property type="match status" value="1"/>
</dbReference>
<proteinExistence type="predicted"/>
<dbReference type="InterPro" id="IPR036188">
    <property type="entry name" value="FAD/NAD-bd_sf"/>
</dbReference>
<comment type="caution">
    <text evidence="2">The sequence shown here is derived from an EMBL/GenBank/DDBJ whole genome shotgun (WGS) entry which is preliminary data.</text>
</comment>
<feature type="domain" description="Amine oxidase" evidence="1">
    <location>
        <begin position="21"/>
        <end position="412"/>
    </location>
</feature>
<dbReference type="Gene3D" id="3.50.50.60">
    <property type="entry name" value="FAD/NAD(P)-binding domain"/>
    <property type="match status" value="1"/>
</dbReference>
<gene>
    <name evidence="2" type="ORF">JOE57_001697</name>
</gene>
<evidence type="ECO:0000313" key="2">
    <source>
        <dbReference type="EMBL" id="MBM7798776.1"/>
    </source>
</evidence>
<keyword evidence="3" id="KW-1185">Reference proteome</keyword>
<sequence length="432" mass="45993">MTTPGPTTPSAADVVVVGAGLAGLACARRLAAAGVEVTVIESADAVGGRVRTDVADGFLLDRGFQVLNTGYPELPRAVDLSRLDLRYFNRAALLHRDGRRIRLADPRSEPSALWRLARAPLGSIRDKAALAAYATAAAVLPARMLKTRPDRAANDEWHRLGLSDAVIDAVLRPFFAGLLLETEMSTSSRFATLMMRMFVLGRTAVPAAGMQALPDQLAEGIPVRVGLPARAVDPGGVDTASGRIGARAVVVATDADTAAGLVRGLPSPVWNGVSTVYHAVDTAPLDEPTLLVDADDSPIVNTMVMTAAAPSYSTDGRALVATSVVHSGRPPGSRLDEQVVRRRLAELYRTDTRSWQHLATYDIPRALPSMRAPHPFRRPASHRGIYLCGDYRDTSSIQGALVSGRRVADEVIADLTEGRSGRAKRPISGVRP</sequence>
<dbReference type="RefSeq" id="WP_204917281.1">
    <property type="nucleotide sequence ID" value="NZ_BAAAQP010000002.1"/>
</dbReference>
<dbReference type="PRINTS" id="PR00420">
    <property type="entry name" value="RNGMNOXGNASE"/>
</dbReference>
<reference evidence="2 3" key="1">
    <citation type="submission" date="2021-01" db="EMBL/GenBank/DDBJ databases">
        <title>Sequencing the genomes of 1000 actinobacteria strains.</title>
        <authorList>
            <person name="Klenk H.-P."/>
        </authorList>
    </citation>
    <scope>NUCLEOTIDE SEQUENCE [LARGE SCALE GENOMIC DNA]</scope>
    <source>
        <strain evidence="2 3">DSM 18662</strain>
    </source>
</reference>
<dbReference type="InterPro" id="IPR002937">
    <property type="entry name" value="Amino_oxidase"/>
</dbReference>
<organism evidence="2 3">
    <name type="scientific">Microlunatus panaciterrae</name>
    <dbReference type="NCBI Taxonomy" id="400768"/>
    <lineage>
        <taxon>Bacteria</taxon>
        <taxon>Bacillati</taxon>
        <taxon>Actinomycetota</taxon>
        <taxon>Actinomycetes</taxon>
        <taxon>Propionibacteriales</taxon>
        <taxon>Propionibacteriaceae</taxon>
        <taxon>Microlunatus</taxon>
    </lineage>
</organism>
<dbReference type="Proteomes" id="UP000704762">
    <property type="component" value="Unassembled WGS sequence"/>
</dbReference>
<accession>A0ABS2RIF3</accession>